<feature type="region of interest" description="Disordered" evidence="5">
    <location>
        <begin position="136"/>
        <end position="160"/>
    </location>
</feature>
<feature type="region of interest" description="Disordered" evidence="5">
    <location>
        <begin position="1"/>
        <end position="23"/>
    </location>
</feature>
<evidence type="ECO:0000313" key="7">
    <source>
        <dbReference type="Proteomes" id="UP000694923"/>
    </source>
</evidence>
<feature type="domain" description="SHSP" evidence="6">
    <location>
        <begin position="35"/>
        <end position="151"/>
    </location>
</feature>
<name>A0ABM0R8L2_GALVR</name>
<evidence type="ECO:0000256" key="2">
    <source>
        <dbReference type="ARBA" id="ARBA00022490"/>
    </source>
</evidence>
<dbReference type="Proteomes" id="UP000694923">
    <property type="component" value="Unplaced"/>
</dbReference>
<dbReference type="InterPro" id="IPR002068">
    <property type="entry name" value="A-crystallin/Hsp20_dom"/>
</dbReference>
<dbReference type="GeneID" id="103595345"/>
<proteinExistence type="inferred from homology"/>
<dbReference type="PANTHER" id="PTHR47896">
    <property type="entry name" value="HEAT SHOCK PROTEIN BETA-9"/>
    <property type="match status" value="1"/>
</dbReference>
<keyword evidence="7" id="KW-1185">Reference proteome</keyword>
<comment type="similarity">
    <text evidence="3 4">Belongs to the small heat shock protein (HSP20) family.</text>
</comment>
<dbReference type="RefSeq" id="XP_008576953.1">
    <property type="nucleotide sequence ID" value="XM_008578731.1"/>
</dbReference>
<evidence type="ECO:0000313" key="8">
    <source>
        <dbReference type="RefSeq" id="XP_008576953.1"/>
    </source>
</evidence>
<protein>
    <submittedName>
        <fullName evidence="8">Heat shock protein beta-9</fullName>
    </submittedName>
</protein>
<dbReference type="PROSITE" id="PS01031">
    <property type="entry name" value="SHSP"/>
    <property type="match status" value="1"/>
</dbReference>
<dbReference type="Gene3D" id="2.60.40.790">
    <property type="match status" value="1"/>
</dbReference>
<dbReference type="Pfam" id="PF00011">
    <property type="entry name" value="HSP20"/>
    <property type="match status" value="1"/>
</dbReference>
<evidence type="ECO:0000256" key="3">
    <source>
        <dbReference type="PROSITE-ProRule" id="PRU00285"/>
    </source>
</evidence>
<evidence type="ECO:0000256" key="5">
    <source>
        <dbReference type="SAM" id="MobiDB-lite"/>
    </source>
</evidence>
<evidence type="ECO:0000256" key="1">
    <source>
        <dbReference type="ARBA" id="ARBA00004496"/>
    </source>
</evidence>
<comment type="subcellular location">
    <subcellularLocation>
        <location evidence="1">Cytoplasm</location>
    </subcellularLocation>
</comment>
<sequence length="160" mass="17355">MQRVGSSVPNKSRAASRSPSVALTEQGQVGVLPVRLLRDSPAAVQGNDRAEDGFQMKMDAHGFTPEELLVRVDDQSLMVTGQRELEGHDPEGGGYRISQEVYRQMLLPPDLDTTAMTCCLTPSGQLCVRGQYRVLSPPEAQTGSSPRLRSRSSKKGSNQA</sequence>
<dbReference type="InterPro" id="IPR008978">
    <property type="entry name" value="HSP20-like_chaperone"/>
</dbReference>
<keyword evidence="2" id="KW-0963">Cytoplasm</keyword>
<evidence type="ECO:0000259" key="6">
    <source>
        <dbReference type="PROSITE" id="PS01031"/>
    </source>
</evidence>
<evidence type="ECO:0000256" key="4">
    <source>
        <dbReference type="RuleBase" id="RU003616"/>
    </source>
</evidence>
<dbReference type="CDD" id="cd06481">
    <property type="entry name" value="ACD_HspB9_like"/>
    <property type="match status" value="1"/>
</dbReference>
<organism evidence="7 8">
    <name type="scientific">Galeopterus variegatus</name>
    <name type="common">Malayan flying lemur</name>
    <name type="synonym">Cynocephalus variegatus</name>
    <dbReference type="NCBI Taxonomy" id="482537"/>
    <lineage>
        <taxon>Eukaryota</taxon>
        <taxon>Metazoa</taxon>
        <taxon>Chordata</taxon>
        <taxon>Craniata</taxon>
        <taxon>Vertebrata</taxon>
        <taxon>Euteleostomi</taxon>
        <taxon>Mammalia</taxon>
        <taxon>Eutheria</taxon>
        <taxon>Euarchontoglires</taxon>
        <taxon>Dermoptera</taxon>
        <taxon>Cynocephalidae</taxon>
        <taxon>Galeopterus</taxon>
    </lineage>
</organism>
<dbReference type="InterPro" id="IPR042940">
    <property type="entry name" value="HSPB9"/>
</dbReference>
<gene>
    <name evidence="8" type="primary">HSPB9</name>
</gene>
<keyword evidence="8" id="KW-0346">Stress response</keyword>
<dbReference type="PANTHER" id="PTHR47896:SF1">
    <property type="entry name" value="HEAT SHOCK PROTEIN BETA-9"/>
    <property type="match status" value="1"/>
</dbReference>
<accession>A0ABM0R8L2</accession>
<dbReference type="SUPFAM" id="SSF49764">
    <property type="entry name" value="HSP20-like chaperones"/>
    <property type="match status" value="1"/>
</dbReference>
<reference evidence="8" key="1">
    <citation type="submission" date="2025-08" db="UniProtKB">
        <authorList>
            <consortium name="RefSeq"/>
        </authorList>
    </citation>
    <scope>IDENTIFICATION</scope>
</reference>